<comment type="caution">
    <text evidence="2">The sequence shown here is derived from an EMBL/GenBank/DDBJ whole genome shotgun (WGS) entry which is preliminary data.</text>
</comment>
<dbReference type="EMBL" id="WVTB01000089">
    <property type="protein sequence ID" value="KAF3798977.1"/>
    <property type="molecule type" value="Genomic_DNA"/>
</dbReference>
<dbReference type="Gene3D" id="1.10.630.10">
    <property type="entry name" value="Cytochrome P450"/>
    <property type="match status" value="1"/>
</dbReference>
<keyword evidence="3" id="KW-1185">Reference proteome</keyword>
<dbReference type="Proteomes" id="UP000613401">
    <property type="component" value="Unassembled WGS sequence"/>
</dbReference>
<dbReference type="GO" id="GO:0016705">
    <property type="term" value="F:oxidoreductase activity, acting on paired donors, with incorporation or reduction of molecular oxygen"/>
    <property type="evidence" value="ECO:0007669"/>
    <property type="project" value="InterPro"/>
</dbReference>
<dbReference type="InterPro" id="IPR044053">
    <property type="entry name" value="AsaB-like"/>
</dbReference>
<reference evidence="2" key="2">
    <citation type="submission" date="2020-03" db="EMBL/GenBank/DDBJ databases">
        <authorList>
            <person name="Fu F.-F."/>
            <person name="Chen J."/>
        </authorList>
    </citation>
    <scope>NUCLEOTIDE SEQUENCE</scope>
    <source>
        <strain evidence="2">Lc1</strain>
    </source>
</reference>
<sequence length="464" mass="52760">MATSDEKVAKSSSVVPRNVRTTINYYKDPGDGTEHAPSIAGKRSTFVHPSIDFETVVTDITGSEDKYTLDSHGFQLHRHISQEKEFIDDQRIKDLYYPEVEKLLFEVTGASRICIFDHTIRRPNPTAASSDDERRPVKRAHIDQSEWASENQVRRHLGEDGPRLLKSRFQLINVWRPIRTIYKDPLAVCDSHSVPDEDIVPVKLIYPDWVGEPLPFGYNIETIHVVWVAALICTVLYATYHVIYNVLLHPLAAFPGPFWARASLVRPRQTRGLLCPVVRISPNELSFASVQSWKDIYGHAVGGKQTMTKSEFYDMYGSGFESLCVGSERDPKRHSQMKKNLSASFSTKALAQQESIVHSVVDGFIARLGSNGTSEKGLDMTKWFEMVAFDILGEMAFGESFHCIETGKSHFWSDMIVEHLFFVTVLDNLRRYPILDALGRRLLPRLTVSVRDRHSGYSRTKVER</sequence>
<evidence type="ECO:0000313" key="3">
    <source>
        <dbReference type="Proteomes" id="UP000613401"/>
    </source>
</evidence>
<dbReference type="PANTHER" id="PTHR34598">
    <property type="entry name" value="BLL6449 PROTEIN"/>
    <property type="match status" value="1"/>
</dbReference>
<reference evidence="2" key="1">
    <citation type="journal article" date="2020" name="Phytopathology">
        <title>Genome sequence and comparative analysis of Colletotrichum gloeosporioides isolated from Liriodendron leaves.</title>
        <authorList>
            <person name="Fu F.F."/>
            <person name="Hao Z."/>
            <person name="Wang P."/>
            <person name="Lu Y."/>
            <person name="Xue L.J."/>
            <person name="Wei G."/>
            <person name="Tian Y."/>
            <person name="Baishi H."/>
            <person name="Xu H."/>
            <person name="Shi J."/>
            <person name="Cheng T."/>
            <person name="Wang G."/>
            <person name="Yi Y."/>
            <person name="Chen J."/>
        </authorList>
    </citation>
    <scope>NUCLEOTIDE SEQUENCE</scope>
    <source>
        <strain evidence="2">Lc1</strain>
    </source>
</reference>
<comment type="similarity">
    <text evidence="1">Belongs to the asaB hydroxylase/desaturase family.</text>
</comment>
<dbReference type="PANTHER" id="PTHR34598:SF3">
    <property type="entry name" value="OXIDOREDUCTASE AN1597"/>
    <property type="match status" value="1"/>
</dbReference>
<dbReference type="GO" id="GO:0005506">
    <property type="term" value="F:iron ion binding"/>
    <property type="evidence" value="ECO:0007669"/>
    <property type="project" value="InterPro"/>
</dbReference>
<keyword evidence="2" id="KW-0503">Monooxygenase</keyword>
<dbReference type="NCBIfam" id="NF041278">
    <property type="entry name" value="CmcJ_NvfI_EfuI"/>
    <property type="match status" value="1"/>
</dbReference>
<dbReference type="SUPFAM" id="SSF48264">
    <property type="entry name" value="Cytochrome P450"/>
    <property type="match status" value="1"/>
</dbReference>
<evidence type="ECO:0000313" key="2">
    <source>
        <dbReference type="EMBL" id="KAF3798977.1"/>
    </source>
</evidence>
<dbReference type="GO" id="GO:0020037">
    <property type="term" value="F:heme binding"/>
    <property type="evidence" value="ECO:0007669"/>
    <property type="project" value="InterPro"/>
</dbReference>
<accession>A0A8H4FE38</accession>
<dbReference type="AlphaFoldDB" id="A0A8H4FE38"/>
<dbReference type="RefSeq" id="XP_045258137.1">
    <property type="nucleotide sequence ID" value="XM_045410569.1"/>
</dbReference>
<dbReference type="Pfam" id="PF00067">
    <property type="entry name" value="p450"/>
    <property type="match status" value="1"/>
</dbReference>
<proteinExistence type="inferred from homology"/>
<dbReference type="InterPro" id="IPR036396">
    <property type="entry name" value="Cyt_P450_sf"/>
</dbReference>
<dbReference type="GO" id="GO:0004497">
    <property type="term" value="F:monooxygenase activity"/>
    <property type="evidence" value="ECO:0007669"/>
    <property type="project" value="UniProtKB-KW"/>
</dbReference>
<organism evidence="2 3">
    <name type="scientific">Colletotrichum gloeosporioides</name>
    <name type="common">Anthracnose fungus</name>
    <name type="synonym">Glomerella cingulata</name>
    <dbReference type="NCBI Taxonomy" id="474922"/>
    <lineage>
        <taxon>Eukaryota</taxon>
        <taxon>Fungi</taxon>
        <taxon>Dikarya</taxon>
        <taxon>Ascomycota</taxon>
        <taxon>Pezizomycotina</taxon>
        <taxon>Sordariomycetes</taxon>
        <taxon>Hypocreomycetidae</taxon>
        <taxon>Glomerellales</taxon>
        <taxon>Glomerellaceae</taxon>
        <taxon>Colletotrichum</taxon>
        <taxon>Colletotrichum gloeosporioides species complex</taxon>
    </lineage>
</organism>
<dbReference type="GeneID" id="69017778"/>
<keyword evidence="2" id="KW-0560">Oxidoreductase</keyword>
<evidence type="ECO:0000256" key="1">
    <source>
        <dbReference type="ARBA" id="ARBA00023604"/>
    </source>
</evidence>
<dbReference type="InterPro" id="IPR001128">
    <property type="entry name" value="Cyt_P450"/>
</dbReference>
<gene>
    <name evidence="2" type="ORF">GCG54_00010650</name>
</gene>
<protein>
    <submittedName>
        <fullName evidence="2">Cytochrome P450 monooxygenase aclL</fullName>
    </submittedName>
</protein>
<name>A0A8H4FE38_COLGL</name>